<sequence length="125" mass="14429">MERRSTNILFGETIFGFDNRLSDVLKYGSIGFLENLEGELPSSEELAKRGGKDTPEGVLIDELVDRLCINKHKPVFSELVKLQKDLRQKTVDEREGSWRDRLTDDQMAEEDAKRFLLENSQLIRT</sequence>
<dbReference type="Proteomes" id="UP000297299">
    <property type="component" value="Unassembled WGS sequence"/>
</dbReference>
<keyword evidence="2" id="KW-1185">Reference proteome</keyword>
<comment type="caution">
    <text evidence="1">The sequence shown here is derived from an EMBL/GenBank/DDBJ whole genome shotgun (WGS) entry which is preliminary data.</text>
</comment>
<name>A0A4Y8CVB5_9HELO</name>
<gene>
    <name evidence="1" type="ORF">BOTCAL_0281g00030</name>
</gene>
<dbReference type="AlphaFoldDB" id="A0A4Y8CVB5"/>
<accession>A0A4Y8CVB5</accession>
<dbReference type="OrthoDB" id="4630416at2759"/>
<evidence type="ECO:0000313" key="2">
    <source>
        <dbReference type="Proteomes" id="UP000297299"/>
    </source>
</evidence>
<proteinExistence type="predicted"/>
<protein>
    <submittedName>
        <fullName evidence="1">Uncharacterized protein</fullName>
    </submittedName>
</protein>
<organism evidence="1 2">
    <name type="scientific">Botryotinia calthae</name>
    <dbReference type="NCBI Taxonomy" id="38488"/>
    <lineage>
        <taxon>Eukaryota</taxon>
        <taxon>Fungi</taxon>
        <taxon>Dikarya</taxon>
        <taxon>Ascomycota</taxon>
        <taxon>Pezizomycotina</taxon>
        <taxon>Leotiomycetes</taxon>
        <taxon>Helotiales</taxon>
        <taxon>Sclerotiniaceae</taxon>
        <taxon>Botryotinia</taxon>
    </lineage>
</organism>
<dbReference type="EMBL" id="PHWZ01000280">
    <property type="protein sequence ID" value="TEY49945.1"/>
    <property type="molecule type" value="Genomic_DNA"/>
</dbReference>
<evidence type="ECO:0000313" key="1">
    <source>
        <dbReference type="EMBL" id="TEY49945.1"/>
    </source>
</evidence>
<reference evidence="1 2" key="1">
    <citation type="submission" date="2017-11" db="EMBL/GenBank/DDBJ databases">
        <title>Comparative genomics of Botrytis spp.</title>
        <authorList>
            <person name="Valero-Jimenez C.A."/>
            <person name="Tapia P."/>
            <person name="Veloso J."/>
            <person name="Silva-Moreno E."/>
            <person name="Staats M."/>
            <person name="Valdes J.H."/>
            <person name="Van Kan J.A.L."/>
        </authorList>
    </citation>
    <scope>NUCLEOTIDE SEQUENCE [LARGE SCALE GENOMIC DNA]</scope>
    <source>
        <strain evidence="1 2">MUCL2830</strain>
    </source>
</reference>